<keyword evidence="4" id="KW-1185">Reference proteome</keyword>
<evidence type="ECO:0000313" key="2">
    <source>
        <dbReference type="EMBL" id="OMJ07179.1"/>
    </source>
</evidence>
<dbReference type="Proteomes" id="UP000187283">
    <property type="component" value="Unassembled WGS sequence"/>
</dbReference>
<reference evidence="2 4" key="1">
    <citation type="submission" date="2017-01" db="EMBL/GenBank/DDBJ databases">
        <authorList>
            <person name="Mah S.A."/>
            <person name="Swanson W.J."/>
            <person name="Moy G.W."/>
            <person name="Vacquier V.D."/>
        </authorList>
    </citation>
    <scope>NUCLEOTIDE SEQUENCE [LARGE SCALE GENOMIC DNA]</scope>
    <source>
        <strain evidence="2 4">GSMNP</strain>
    </source>
</reference>
<evidence type="ECO:0000313" key="3">
    <source>
        <dbReference type="EMBL" id="OMJ12958.1"/>
    </source>
</evidence>
<dbReference type="AlphaFoldDB" id="A0A1R1WXR5"/>
<accession>A0A1R1WXR5</accession>
<dbReference type="EMBL" id="LSSN01006102">
    <property type="protein sequence ID" value="OMJ07179.1"/>
    <property type="molecule type" value="Genomic_DNA"/>
</dbReference>
<proteinExistence type="predicted"/>
<keyword evidence="1" id="KW-0732">Signal</keyword>
<evidence type="ECO:0000256" key="1">
    <source>
        <dbReference type="SAM" id="SignalP"/>
    </source>
</evidence>
<sequence>MNTFISLKSILASFLVIATVVYGQCGGSNTSITSDDKFKFFKEPFYKELFKVVNPSPYKCVTVGKFASASFKVSRGGVVTMYEHSGCSGVSKDRVIPQSSQPGHNIKDYGILFRSIRYTPSP</sequence>
<protein>
    <submittedName>
        <fullName evidence="2">Uncharacterized protein</fullName>
    </submittedName>
</protein>
<organism evidence="2 4">
    <name type="scientific">Smittium culicis</name>
    <dbReference type="NCBI Taxonomy" id="133412"/>
    <lineage>
        <taxon>Eukaryota</taxon>
        <taxon>Fungi</taxon>
        <taxon>Fungi incertae sedis</taxon>
        <taxon>Zoopagomycota</taxon>
        <taxon>Kickxellomycotina</taxon>
        <taxon>Harpellomycetes</taxon>
        <taxon>Harpellales</taxon>
        <taxon>Legeriomycetaceae</taxon>
        <taxon>Smittium</taxon>
    </lineage>
</organism>
<feature type="chain" id="PRO_5015068974" evidence="1">
    <location>
        <begin position="24"/>
        <end position="122"/>
    </location>
</feature>
<comment type="caution">
    <text evidence="2">The sequence shown here is derived from an EMBL/GenBank/DDBJ whole genome shotgun (WGS) entry which is preliminary data.</text>
</comment>
<name>A0A1R1WXR5_9FUNG</name>
<gene>
    <name evidence="2" type="ORF">AYI70_g12365</name>
    <name evidence="3" type="ORF">AYI70_g8801</name>
</gene>
<dbReference type="OrthoDB" id="5645136at2759"/>
<feature type="signal peptide" evidence="1">
    <location>
        <begin position="1"/>
        <end position="23"/>
    </location>
</feature>
<dbReference type="EMBL" id="LSSN01003701">
    <property type="protein sequence ID" value="OMJ12958.1"/>
    <property type="molecule type" value="Genomic_DNA"/>
</dbReference>
<evidence type="ECO:0000313" key="4">
    <source>
        <dbReference type="Proteomes" id="UP000187283"/>
    </source>
</evidence>